<dbReference type="SMART" id="SM00046">
    <property type="entry name" value="DAGKc"/>
    <property type="match status" value="1"/>
</dbReference>
<dbReference type="InterPro" id="IPR045540">
    <property type="entry name" value="YegS/DAGK_C"/>
</dbReference>
<dbReference type="SUPFAM" id="SSF111331">
    <property type="entry name" value="NAD kinase/diacylglycerol kinase-like"/>
    <property type="match status" value="1"/>
</dbReference>
<organism evidence="6 7">
    <name type="scientific">Paracoccus acridae</name>
    <dbReference type="NCBI Taxonomy" id="1795310"/>
    <lineage>
        <taxon>Bacteria</taxon>
        <taxon>Pseudomonadati</taxon>
        <taxon>Pseudomonadota</taxon>
        <taxon>Alphaproteobacteria</taxon>
        <taxon>Rhodobacterales</taxon>
        <taxon>Paracoccaceae</taxon>
        <taxon>Paracoccus</taxon>
    </lineage>
</organism>
<evidence type="ECO:0000313" key="7">
    <source>
        <dbReference type="Proteomes" id="UP000640509"/>
    </source>
</evidence>
<keyword evidence="7" id="KW-1185">Reference proteome</keyword>
<keyword evidence="1" id="KW-0808">Transferase</keyword>
<evidence type="ECO:0000256" key="2">
    <source>
        <dbReference type="ARBA" id="ARBA00022741"/>
    </source>
</evidence>
<name>A0ABQ1VGF6_9RHOB</name>
<evidence type="ECO:0000259" key="5">
    <source>
        <dbReference type="PROSITE" id="PS50146"/>
    </source>
</evidence>
<dbReference type="Gene3D" id="3.40.50.10330">
    <property type="entry name" value="Probable inorganic polyphosphate/atp-NAD kinase, domain 1"/>
    <property type="match status" value="1"/>
</dbReference>
<gene>
    <name evidence="6" type="ORF">GCM10011402_16490</name>
</gene>
<proteinExistence type="predicted"/>
<feature type="domain" description="DAGKc" evidence="5">
    <location>
        <begin position="10"/>
        <end position="142"/>
    </location>
</feature>
<dbReference type="Proteomes" id="UP000640509">
    <property type="component" value="Unassembled WGS sequence"/>
</dbReference>
<dbReference type="InterPro" id="IPR016064">
    <property type="entry name" value="NAD/diacylglycerol_kinase_sf"/>
</dbReference>
<dbReference type="Pfam" id="PF19279">
    <property type="entry name" value="YegS_C"/>
    <property type="match status" value="1"/>
</dbReference>
<evidence type="ECO:0000256" key="3">
    <source>
        <dbReference type="ARBA" id="ARBA00022777"/>
    </source>
</evidence>
<dbReference type="InterPro" id="IPR001206">
    <property type="entry name" value="Diacylglycerol_kinase_cat_dom"/>
</dbReference>
<protein>
    <submittedName>
        <fullName evidence="6">Diacylglycerol kinase</fullName>
    </submittedName>
</protein>
<evidence type="ECO:0000256" key="4">
    <source>
        <dbReference type="ARBA" id="ARBA00022840"/>
    </source>
</evidence>
<dbReference type="Gene3D" id="2.60.200.40">
    <property type="match status" value="1"/>
</dbReference>
<dbReference type="RefSeq" id="WP_103171215.1">
    <property type="nucleotide sequence ID" value="NZ_BMIV01000004.1"/>
</dbReference>
<dbReference type="PANTHER" id="PTHR12358:SF54">
    <property type="entry name" value="SPHINGOSINE KINASE RELATED PROTEIN"/>
    <property type="match status" value="1"/>
</dbReference>
<comment type="caution">
    <text evidence="6">The sequence shown here is derived from an EMBL/GenBank/DDBJ whole genome shotgun (WGS) entry which is preliminary data.</text>
</comment>
<sequence>MRDTADKVDLSACRLCVIRNRGSGKQDDQADTIRAALQDRVAEFALRETSQGDQLGRLARQAVADGFDVIVAAGGDGTQSAVAGALAETDALMGVLPGGTFNYFARDLGVGETIEEGLETLLDARPRAVDVGRIGDLVFLNNVSLGAYPHILKTREGIYKRWGRSRMAAYWSVLVAMRRLRNPMRLTAIVEGRERRFTTALVFIARSAYQLEAFGLDGADAIRAGNLAVLIAKARKPLPLLRSALRLAFGFSAKDSDFDLIVTDSLTIETDRPRQLIAHDGEKTRMESPFHVQVRQGALRVLVPADGSNKTRDAQA</sequence>
<dbReference type="EMBL" id="BMIV01000004">
    <property type="protein sequence ID" value="GGF65017.1"/>
    <property type="molecule type" value="Genomic_DNA"/>
</dbReference>
<accession>A0ABQ1VGF6</accession>
<dbReference type="GO" id="GO:0016301">
    <property type="term" value="F:kinase activity"/>
    <property type="evidence" value="ECO:0007669"/>
    <property type="project" value="UniProtKB-KW"/>
</dbReference>
<dbReference type="Pfam" id="PF00781">
    <property type="entry name" value="DAGK_cat"/>
    <property type="match status" value="1"/>
</dbReference>
<keyword evidence="4" id="KW-0067">ATP-binding</keyword>
<dbReference type="PROSITE" id="PS50146">
    <property type="entry name" value="DAGK"/>
    <property type="match status" value="1"/>
</dbReference>
<evidence type="ECO:0000313" key="6">
    <source>
        <dbReference type="EMBL" id="GGF65017.1"/>
    </source>
</evidence>
<evidence type="ECO:0000256" key="1">
    <source>
        <dbReference type="ARBA" id="ARBA00022679"/>
    </source>
</evidence>
<dbReference type="InterPro" id="IPR017438">
    <property type="entry name" value="ATP-NAD_kinase_N"/>
</dbReference>
<reference evidence="7" key="1">
    <citation type="journal article" date="2019" name="Int. J. Syst. Evol. Microbiol.">
        <title>The Global Catalogue of Microorganisms (GCM) 10K type strain sequencing project: providing services to taxonomists for standard genome sequencing and annotation.</title>
        <authorList>
            <consortium name="The Broad Institute Genomics Platform"/>
            <consortium name="The Broad Institute Genome Sequencing Center for Infectious Disease"/>
            <person name="Wu L."/>
            <person name="Ma J."/>
        </authorList>
    </citation>
    <scope>NUCLEOTIDE SEQUENCE [LARGE SCALE GENOMIC DNA]</scope>
    <source>
        <strain evidence="7">CGMCC 1.15419</strain>
    </source>
</reference>
<dbReference type="PANTHER" id="PTHR12358">
    <property type="entry name" value="SPHINGOSINE KINASE"/>
    <property type="match status" value="1"/>
</dbReference>
<keyword evidence="3 6" id="KW-0418">Kinase</keyword>
<keyword evidence="2" id="KW-0547">Nucleotide-binding</keyword>
<dbReference type="InterPro" id="IPR050187">
    <property type="entry name" value="Lipid_Phosphate_FormReg"/>
</dbReference>